<dbReference type="AlphaFoldDB" id="A0A8J4A142"/>
<dbReference type="RefSeq" id="WP_203932013.1">
    <property type="nucleotide sequence ID" value="NZ_BOPH01000097.1"/>
</dbReference>
<evidence type="ECO:0000313" key="1">
    <source>
        <dbReference type="EMBL" id="GIJ72158.1"/>
    </source>
</evidence>
<name>A0A8J4A142_9ACTN</name>
<keyword evidence="2" id="KW-1185">Reference proteome</keyword>
<accession>A0A8J4A142</accession>
<sequence length="108" mass="11750">MRADLVAAATAVQAPGQPAEISAVLNRMPGDLLDGPDDRVVDAVDAAMDDLYREGLLVCPGHRWLPGPPPSIRGHLVGLHDRGHLLRDPQTRTWSYSGVTSYFRVTPR</sequence>
<evidence type="ECO:0000313" key="2">
    <source>
        <dbReference type="Proteomes" id="UP000635606"/>
    </source>
</evidence>
<dbReference type="EMBL" id="BOPH01000097">
    <property type="protein sequence ID" value="GIJ72158.1"/>
    <property type="molecule type" value="Genomic_DNA"/>
</dbReference>
<comment type="caution">
    <text evidence="1">The sequence shown here is derived from an EMBL/GenBank/DDBJ whole genome shotgun (WGS) entry which is preliminary data.</text>
</comment>
<dbReference type="Proteomes" id="UP000635606">
    <property type="component" value="Unassembled WGS sequence"/>
</dbReference>
<reference evidence="1" key="1">
    <citation type="submission" date="2021-01" db="EMBL/GenBank/DDBJ databases">
        <title>Whole genome shotgun sequence of Virgisporangium ochraceum NBRC 16418.</title>
        <authorList>
            <person name="Komaki H."/>
            <person name="Tamura T."/>
        </authorList>
    </citation>
    <scope>NUCLEOTIDE SEQUENCE</scope>
    <source>
        <strain evidence="1">NBRC 16418</strain>
    </source>
</reference>
<proteinExistence type="predicted"/>
<gene>
    <name evidence="1" type="ORF">Voc01_070750</name>
</gene>
<organism evidence="1 2">
    <name type="scientific">Virgisporangium ochraceum</name>
    <dbReference type="NCBI Taxonomy" id="65505"/>
    <lineage>
        <taxon>Bacteria</taxon>
        <taxon>Bacillati</taxon>
        <taxon>Actinomycetota</taxon>
        <taxon>Actinomycetes</taxon>
        <taxon>Micromonosporales</taxon>
        <taxon>Micromonosporaceae</taxon>
        <taxon>Virgisporangium</taxon>
    </lineage>
</organism>
<protein>
    <submittedName>
        <fullName evidence="1">Uncharacterized protein</fullName>
    </submittedName>
</protein>